<name>D6Z4J0_DESAT</name>
<evidence type="ECO:0000313" key="1">
    <source>
        <dbReference type="EMBL" id="ADH86465.1"/>
    </source>
</evidence>
<organism evidence="1 2">
    <name type="scientific">Desulfurivibrio alkaliphilus (strain DSM 19089 / UNIQEM U267 / AHT2)</name>
    <dbReference type="NCBI Taxonomy" id="589865"/>
    <lineage>
        <taxon>Bacteria</taxon>
        <taxon>Pseudomonadati</taxon>
        <taxon>Thermodesulfobacteriota</taxon>
        <taxon>Desulfobulbia</taxon>
        <taxon>Desulfobulbales</taxon>
        <taxon>Desulfobulbaceae</taxon>
        <taxon>Desulfurivibrio</taxon>
    </lineage>
</organism>
<dbReference type="SUPFAM" id="SSF52540">
    <property type="entry name" value="P-loop containing nucleoside triphosphate hydrolases"/>
    <property type="match status" value="1"/>
</dbReference>
<dbReference type="Pfam" id="PF10364">
    <property type="entry name" value="NKWYS"/>
    <property type="match status" value="1"/>
</dbReference>
<dbReference type="eggNOG" id="COG0457">
    <property type="taxonomic scope" value="Bacteria"/>
</dbReference>
<proteinExistence type="predicted"/>
<dbReference type="InterPro" id="IPR027417">
    <property type="entry name" value="P-loop_NTPase"/>
</dbReference>
<keyword evidence="2" id="KW-1185">Reference proteome</keyword>
<dbReference type="InParanoid" id="D6Z4J0"/>
<accession>D6Z4J0</accession>
<protein>
    <recommendedName>
        <fullName evidence="3">Sulfotransferase domain-containing protein</fullName>
    </recommendedName>
</protein>
<dbReference type="STRING" id="589865.DaAHT2_1774"/>
<dbReference type="KEGG" id="dak:DaAHT2_1774"/>
<evidence type="ECO:0008006" key="3">
    <source>
        <dbReference type="Google" id="ProtNLM"/>
    </source>
</evidence>
<dbReference type="InterPro" id="IPR018831">
    <property type="entry name" value="Uncharacterised_NKWYS"/>
</dbReference>
<dbReference type="HOGENOM" id="CLU_080931_0_0_7"/>
<dbReference type="AlphaFoldDB" id="D6Z4J0"/>
<evidence type="ECO:0000313" key="2">
    <source>
        <dbReference type="Proteomes" id="UP000001508"/>
    </source>
</evidence>
<gene>
    <name evidence="1" type="ordered locus">DaAHT2_1774</name>
</gene>
<sequence>MVTGFVVNSPAPIYNGARVIQNLFDCRKINKAVRQGTPLVLIYQYGRVASTSVYASVLAANLDMPVYHVHTLSSARAVEWIDRARRNGRRIDRNFVLGKLLGEVISKIGDGSYPKPWKIISIFREPISVFVSLHFLNPKGQFVEVLEKYCEGNKSPVIDYFQTLFDRDDPSGWLLSNWYDEVFGEETGVNVYDHRFDVDQGYQIIKDDRFEILLLRFEDLSNGFKQGAAQLFGLGEDRFNLIHSHLHKNDKYHEIHEYVKNNLKLSRETCNKIYSTKFIKHFYSDDLIDRLTAKWSTNS</sequence>
<dbReference type="Proteomes" id="UP000001508">
    <property type="component" value="Chromosome"/>
</dbReference>
<dbReference type="EMBL" id="CP001940">
    <property type="protein sequence ID" value="ADH86465.1"/>
    <property type="molecule type" value="Genomic_DNA"/>
</dbReference>
<reference evidence="2" key="1">
    <citation type="submission" date="2010-02" db="EMBL/GenBank/DDBJ databases">
        <title>Complete sequence of Desulfurivibrio alkaliphilus AHT2.</title>
        <authorList>
            <consortium name="US DOE Joint Genome Institute"/>
            <person name="Pitluck S."/>
            <person name="Chertkov O."/>
            <person name="Detter J.C."/>
            <person name="Han C."/>
            <person name="Tapia R."/>
            <person name="Larimer F."/>
            <person name="Land M."/>
            <person name="Hauser L."/>
            <person name="Kyrpides N."/>
            <person name="Mikhailova N."/>
            <person name="Sorokin D.Y."/>
            <person name="Muyzer G."/>
            <person name="Woyke T."/>
        </authorList>
    </citation>
    <scope>NUCLEOTIDE SEQUENCE [LARGE SCALE GENOMIC DNA]</scope>
    <source>
        <strain evidence="2">DSM 19089 / UNIQEM U267 / AHT2</strain>
    </source>
</reference>